<protein>
    <submittedName>
        <fullName evidence="2">Uncharacterized protein</fullName>
    </submittedName>
</protein>
<evidence type="ECO:0000313" key="2">
    <source>
        <dbReference type="EMBL" id="PON62727.1"/>
    </source>
</evidence>
<gene>
    <name evidence="2" type="ORF">PanWU01x14_136390</name>
</gene>
<proteinExistence type="predicted"/>
<feature type="compositionally biased region" description="Basic and acidic residues" evidence="1">
    <location>
        <begin position="98"/>
        <end position="109"/>
    </location>
</feature>
<sequence>MVVEAITTDPQNTWAILVYNRVEVLIEACRSGSLATQTRGFAPPNPHSREHSERGRAAGISRRLVGLERCCKEAELAGDQVAAGGQSLSGDGGARGWFEQRWRRGERKG</sequence>
<dbReference type="OrthoDB" id="10586899at2759"/>
<dbReference type="AlphaFoldDB" id="A0A2P5CNW2"/>
<accession>A0A2P5CNW2</accession>
<keyword evidence="3" id="KW-1185">Reference proteome</keyword>
<feature type="compositionally biased region" description="Basic and acidic residues" evidence="1">
    <location>
        <begin position="47"/>
        <end position="56"/>
    </location>
</feature>
<feature type="region of interest" description="Disordered" evidence="1">
    <location>
        <begin position="36"/>
        <end position="57"/>
    </location>
</feature>
<comment type="caution">
    <text evidence="2">The sequence shown here is derived from an EMBL/GenBank/DDBJ whole genome shotgun (WGS) entry which is preliminary data.</text>
</comment>
<evidence type="ECO:0000256" key="1">
    <source>
        <dbReference type="SAM" id="MobiDB-lite"/>
    </source>
</evidence>
<evidence type="ECO:0000313" key="3">
    <source>
        <dbReference type="Proteomes" id="UP000237105"/>
    </source>
</evidence>
<organism evidence="2 3">
    <name type="scientific">Parasponia andersonii</name>
    <name type="common">Sponia andersonii</name>
    <dbReference type="NCBI Taxonomy" id="3476"/>
    <lineage>
        <taxon>Eukaryota</taxon>
        <taxon>Viridiplantae</taxon>
        <taxon>Streptophyta</taxon>
        <taxon>Embryophyta</taxon>
        <taxon>Tracheophyta</taxon>
        <taxon>Spermatophyta</taxon>
        <taxon>Magnoliopsida</taxon>
        <taxon>eudicotyledons</taxon>
        <taxon>Gunneridae</taxon>
        <taxon>Pentapetalae</taxon>
        <taxon>rosids</taxon>
        <taxon>fabids</taxon>
        <taxon>Rosales</taxon>
        <taxon>Cannabaceae</taxon>
        <taxon>Parasponia</taxon>
    </lineage>
</organism>
<dbReference type="EMBL" id="JXTB01000110">
    <property type="protein sequence ID" value="PON62727.1"/>
    <property type="molecule type" value="Genomic_DNA"/>
</dbReference>
<reference evidence="3" key="1">
    <citation type="submission" date="2016-06" db="EMBL/GenBank/DDBJ databases">
        <title>Parallel loss of symbiosis genes in relatives of nitrogen-fixing non-legume Parasponia.</title>
        <authorList>
            <person name="Van Velzen R."/>
            <person name="Holmer R."/>
            <person name="Bu F."/>
            <person name="Rutten L."/>
            <person name="Van Zeijl A."/>
            <person name="Liu W."/>
            <person name="Santuari L."/>
            <person name="Cao Q."/>
            <person name="Sharma T."/>
            <person name="Shen D."/>
            <person name="Roswanjaya Y."/>
            <person name="Wardhani T."/>
            <person name="Kalhor M.S."/>
            <person name="Jansen J."/>
            <person name="Van den Hoogen J."/>
            <person name="Gungor B."/>
            <person name="Hartog M."/>
            <person name="Hontelez J."/>
            <person name="Verver J."/>
            <person name="Yang W.-C."/>
            <person name="Schijlen E."/>
            <person name="Repin R."/>
            <person name="Schilthuizen M."/>
            <person name="Schranz E."/>
            <person name="Heidstra R."/>
            <person name="Miyata K."/>
            <person name="Fedorova E."/>
            <person name="Kohlen W."/>
            <person name="Bisseling T."/>
            <person name="Smit S."/>
            <person name="Geurts R."/>
        </authorList>
    </citation>
    <scope>NUCLEOTIDE SEQUENCE [LARGE SCALE GENOMIC DNA]</scope>
    <source>
        <strain evidence="3">cv. WU1-14</strain>
    </source>
</reference>
<dbReference type="Proteomes" id="UP000237105">
    <property type="component" value="Unassembled WGS sequence"/>
</dbReference>
<feature type="region of interest" description="Disordered" evidence="1">
    <location>
        <begin position="81"/>
        <end position="109"/>
    </location>
</feature>
<name>A0A2P5CNW2_PARAD</name>